<evidence type="ECO:0000313" key="7">
    <source>
        <dbReference type="Proteomes" id="UP001209878"/>
    </source>
</evidence>
<dbReference type="InterPro" id="IPR030456">
    <property type="entry name" value="TF_fork_head_CS_2"/>
</dbReference>
<dbReference type="CDD" id="cd20027">
    <property type="entry name" value="FH_FOXL1"/>
    <property type="match status" value="1"/>
</dbReference>
<dbReference type="GO" id="GO:0000978">
    <property type="term" value="F:RNA polymerase II cis-regulatory region sequence-specific DNA binding"/>
    <property type="evidence" value="ECO:0007669"/>
    <property type="project" value="TreeGrafter"/>
</dbReference>
<name>A0AAD9ULE6_RIDPI</name>
<feature type="DNA-binding region" description="Fork-head" evidence="3">
    <location>
        <begin position="56"/>
        <end position="150"/>
    </location>
</feature>
<protein>
    <recommendedName>
        <fullName evidence="5">Fork-head domain-containing protein</fullName>
    </recommendedName>
</protein>
<dbReference type="PANTHER" id="PTHR11829">
    <property type="entry name" value="FORKHEAD BOX PROTEIN"/>
    <property type="match status" value="1"/>
</dbReference>
<dbReference type="AlphaFoldDB" id="A0AAD9ULE6"/>
<dbReference type="FunFam" id="1.10.10.10:FF:001472">
    <property type="entry name" value="Forkhead domain protein 1"/>
    <property type="match status" value="1"/>
</dbReference>
<dbReference type="InterPro" id="IPR001766">
    <property type="entry name" value="Fork_head_dom"/>
</dbReference>
<proteinExistence type="predicted"/>
<feature type="compositionally biased region" description="Basic and acidic residues" evidence="4">
    <location>
        <begin position="173"/>
        <end position="186"/>
    </location>
</feature>
<sequence length="407" mass="45027">MYPRRFLTPSMESETGLLTPTFASYGVSFAPGLVYPAAPYWMYPGGGIFPDQPPQKPPYSYIALIAMAIKNAPDRKITLKGIYQFIIDRFPYYHDNRQGWQNSIRHNLSLNDCFVKVSREKERPGKGSYWTMNPDCEDMFEKGNYRRRKRRSRASIGRVTSRSGDDFVASTSESRHDKDDGETKAKEDGRVACRHFVADDCACETRDSDDVNETHCRRSEHATDDVIEGHTGCVVGTGNGSETVNSRADAAPASDKSTFTIDSIIGQRNSDTRSSGDGQPDENRKRTAPVARPSVFDGIPSAPPKIPDDLRARLSCYAGVRCDDDAGYSQTLRPDAIAYLHALQRMLPRHTPTPSPMSPGGLYSPGFPGTFLPRHHGGTGEGEDEAAWLSRVAPLYWMRLGLGGSDS</sequence>
<dbReference type="GO" id="GO:0005634">
    <property type="term" value="C:nucleus"/>
    <property type="evidence" value="ECO:0007669"/>
    <property type="project" value="UniProtKB-SubCell"/>
</dbReference>
<dbReference type="GO" id="GO:0030154">
    <property type="term" value="P:cell differentiation"/>
    <property type="evidence" value="ECO:0007669"/>
    <property type="project" value="TreeGrafter"/>
</dbReference>
<comment type="caution">
    <text evidence="6">The sequence shown here is derived from an EMBL/GenBank/DDBJ whole genome shotgun (WGS) entry which is preliminary data.</text>
</comment>
<dbReference type="PROSITE" id="PS00658">
    <property type="entry name" value="FORK_HEAD_2"/>
    <property type="match status" value="1"/>
</dbReference>
<organism evidence="6 7">
    <name type="scientific">Ridgeia piscesae</name>
    <name type="common">Tubeworm</name>
    <dbReference type="NCBI Taxonomy" id="27915"/>
    <lineage>
        <taxon>Eukaryota</taxon>
        <taxon>Metazoa</taxon>
        <taxon>Spiralia</taxon>
        <taxon>Lophotrochozoa</taxon>
        <taxon>Annelida</taxon>
        <taxon>Polychaeta</taxon>
        <taxon>Sedentaria</taxon>
        <taxon>Canalipalpata</taxon>
        <taxon>Sabellida</taxon>
        <taxon>Siboglinidae</taxon>
        <taxon>Ridgeia</taxon>
    </lineage>
</organism>
<evidence type="ECO:0000313" key="6">
    <source>
        <dbReference type="EMBL" id="KAK2193793.1"/>
    </source>
</evidence>
<dbReference type="InterPro" id="IPR036388">
    <property type="entry name" value="WH-like_DNA-bd_sf"/>
</dbReference>
<dbReference type="PANTHER" id="PTHR11829:SF388">
    <property type="entry name" value="FORK HEAD DOMAIN-CONTAINING PROTEIN L1-RELATED"/>
    <property type="match status" value="1"/>
</dbReference>
<evidence type="ECO:0000256" key="2">
    <source>
        <dbReference type="ARBA" id="ARBA00023242"/>
    </source>
</evidence>
<evidence type="ECO:0000256" key="1">
    <source>
        <dbReference type="ARBA" id="ARBA00023125"/>
    </source>
</evidence>
<evidence type="ECO:0000259" key="5">
    <source>
        <dbReference type="PROSITE" id="PS50039"/>
    </source>
</evidence>
<evidence type="ECO:0000256" key="4">
    <source>
        <dbReference type="SAM" id="MobiDB-lite"/>
    </source>
</evidence>
<dbReference type="Proteomes" id="UP001209878">
    <property type="component" value="Unassembled WGS sequence"/>
</dbReference>
<dbReference type="InterPro" id="IPR036390">
    <property type="entry name" value="WH_DNA-bd_sf"/>
</dbReference>
<dbReference type="GO" id="GO:0009653">
    <property type="term" value="P:anatomical structure morphogenesis"/>
    <property type="evidence" value="ECO:0007669"/>
    <property type="project" value="TreeGrafter"/>
</dbReference>
<dbReference type="SMART" id="SM00339">
    <property type="entry name" value="FH"/>
    <property type="match status" value="1"/>
</dbReference>
<dbReference type="PROSITE" id="PS00657">
    <property type="entry name" value="FORK_HEAD_1"/>
    <property type="match status" value="1"/>
</dbReference>
<dbReference type="Pfam" id="PF00250">
    <property type="entry name" value="Forkhead"/>
    <property type="match status" value="1"/>
</dbReference>
<dbReference type="GO" id="GO:0000981">
    <property type="term" value="F:DNA-binding transcription factor activity, RNA polymerase II-specific"/>
    <property type="evidence" value="ECO:0007669"/>
    <property type="project" value="TreeGrafter"/>
</dbReference>
<evidence type="ECO:0000256" key="3">
    <source>
        <dbReference type="PROSITE-ProRule" id="PRU00089"/>
    </source>
</evidence>
<dbReference type="InterPro" id="IPR050211">
    <property type="entry name" value="FOX_domain-containing"/>
</dbReference>
<accession>A0AAD9ULE6</accession>
<dbReference type="PROSITE" id="PS50039">
    <property type="entry name" value="FORK_HEAD_3"/>
    <property type="match status" value="1"/>
</dbReference>
<dbReference type="InterPro" id="IPR018122">
    <property type="entry name" value="TF_fork_head_CS_1"/>
</dbReference>
<dbReference type="EMBL" id="JAODUO010000006">
    <property type="protein sequence ID" value="KAK2193793.1"/>
    <property type="molecule type" value="Genomic_DNA"/>
</dbReference>
<gene>
    <name evidence="6" type="ORF">NP493_5g05031</name>
</gene>
<feature type="region of interest" description="Disordered" evidence="4">
    <location>
        <begin position="147"/>
        <end position="186"/>
    </location>
</feature>
<dbReference type="Gene3D" id="1.10.10.10">
    <property type="entry name" value="Winged helix-like DNA-binding domain superfamily/Winged helix DNA-binding domain"/>
    <property type="match status" value="1"/>
</dbReference>
<feature type="region of interest" description="Disordered" evidence="4">
    <location>
        <begin position="263"/>
        <end position="304"/>
    </location>
</feature>
<feature type="compositionally biased region" description="Polar residues" evidence="4">
    <location>
        <begin position="263"/>
        <end position="277"/>
    </location>
</feature>
<keyword evidence="1 3" id="KW-0238">DNA-binding</keyword>
<keyword evidence="7" id="KW-1185">Reference proteome</keyword>
<feature type="domain" description="Fork-head" evidence="5">
    <location>
        <begin position="56"/>
        <end position="150"/>
    </location>
</feature>
<dbReference type="SUPFAM" id="SSF46785">
    <property type="entry name" value="Winged helix' DNA-binding domain"/>
    <property type="match status" value="1"/>
</dbReference>
<comment type="subcellular location">
    <subcellularLocation>
        <location evidence="3">Nucleus</location>
    </subcellularLocation>
</comment>
<dbReference type="PRINTS" id="PR00053">
    <property type="entry name" value="FORKHEAD"/>
</dbReference>
<keyword evidence="2 3" id="KW-0539">Nucleus</keyword>
<dbReference type="InterPro" id="IPR047514">
    <property type="entry name" value="FH_FOXL1"/>
</dbReference>
<reference evidence="6" key="1">
    <citation type="journal article" date="2023" name="Mol. Biol. Evol.">
        <title>Third-Generation Sequencing Reveals the Adaptive Role of the Epigenome in Three Deep-Sea Polychaetes.</title>
        <authorList>
            <person name="Perez M."/>
            <person name="Aroh O."/>
            <person name="Sun Y."/>
            <person name="Lan Y."/>
            <person name="Juniper S.K."/>
            <person name="Young C.R."/>
            <person name="Angers B."/>
            <person name="Qian P.Y."/>
        </authorList>
    </citation>
    <scope>NUCLEOTIDE SEQUENCE</scope>
    <source>
        <strain evidence="6">R07B-5</strain>
    </source>
</reference>
<feature type="region of interest" description="Disordered" evidence="4">
    <location>
        <begin position="238"/>
        <end position="257"/>
    </location>
</feature>